<dbReference type="GO" id="GO:0032259">
    <property type="term" value="P:methylation"/>
    <property type="evidence" value="ECO:0007669"/>
    <property type="project" value="UniProtKB-KW"/>
</dbReference>
<dbReference type="PIRSF" id="PIRSF015855">
    <property type="entry name" value="TypeIII_Mtase_mKpnI"/>
    <property type="match status" value="1"/>
</dbReference>
<keyword evidence="3 6" id="KW-0808">Transferase</keyword>
<evidence type="ECO:0000313" key="6">
    <source>
        <dbReference type="EMBL" id="RKR89933.1"/>
    </source>
</evidence>
<dbReference type="InterPro" id="IPR002941">
    <property type="entry name" value="DNA_methylase_N4/N6"/>
</dbReference>
<proteinExistence type="inferred from homology"/>
<dbReference type="InterPro" id="IPR002295">
    <property type="entry name" value="N4/N6-MTase_EcoPI_Mod-like"/>
</dbReference>
<accession>A0A495JLZ0</accession>
<dbReference type="PRINTS" id="PR00506">
    <property type="entry name" value="D21N6MTFRASE"/>
</dbReference>
<organism evidence="6 7">
    <name type="scientific">Micromonospora pisi</name>
    <dbReference type="NCBI Taxonomy" id="589240"/>
    <lineage>
        <taxon>Bacteria</taxon>
        <taxon>Bacillati</taxon>
        <taxon>Actinomycetota</taxon>
        <taxon>Actinomycetes</taxon>
        <taxon>Micromonosporales</taxon>
        <taxon>Micromonosporaceae</taxon>
        <taxon>Micromonospora</taxon>
    </lineage>
</organism>
<feature type="domain" description="DNA methylase N-4/N-6" evidence="5">
    <location>
        <begin position="123"/>
        <end position="467"/>
    </location>
</feature>
<dbReference type="Proteomes" id="UP000277671">
    <property type="component" value="Unassembled WGS sequence"/>
</dbReference>
<protein>
    <submittedName>
        <fullName evidence="6">Adenine-specific DNA-methyltransferase</fullName>
    </submittedName>
</protein>
<dbReference type="InterPro" id="IPR002052">
    <property type="entry name" value="DNA_methylase_N6_adenine_CS"/>
</dbReference>
<gene>
    <name evidence="6" type="ORF">BDK92_4294</name>
</gene>
<keyword evidence="7" id="KW-1185">Reference proteome</keyword>
<dbReference type="GO" id="GO:0003677">
    <property type="term" value="F:DNA binding"/>
    <property type="evidence" value="ECO:0007669"/>
    <property type="project" value="InterPro"/>
</dbReference>
<evidence type="ECO:0000313" key="7">
    <source>
        <dbReference type="Proteomes" id="UP000277671"/>
    </source>
</evidence>
<comment type="similarity">
    <text evidence="1">Belongs to the N(4)/N(6)-methyltransferase family.</text>
</comment>
<name>A0A495JLZ0_9ACTN</name>
<dbReference type="SUPFAM" id="SSF53335">
    <property type="entry name" value="S-adenosyl-L-methionine-dependent methyltransferases"/>
    <property type="match status" value="1"/>
</dbReference>
<dbReference type="Pfam" id="PF01555">
    <property type="entry name" value="N6_N4_Mtase"/>
    <property type="match status" value="1"/>
</dbReference>
<dbReference type="InterPro" id="IPR029063">
    <property type="entry name" value="SAM-dependent_MTases_sf"/>
</dbReference>
<keyword evidence="2 6" id="KW-0489">Methyltransferase</keyword>
<evidence type="ECO:0000256" key="1">
    <source>
        <dbReference type="ARBA" id="ARBA00006594"/>
    </source>
</evidence>
<comment type="caution">
    <text evidence="6">The sequence shown here is derived from an EMBL/GenBank/DDBJ whole genome shotgun (WGS) entry which is preliminary data.</text>
</comment>
<dbReference type="GO" id="GO:0008170">
    <property type="term" value="F:N-methyltransferase activity"/>
    <property type="evidence" value="ECO:0007669"/>
    <property type="project" value="InterPro"/>
</dbReference>
<dbReference type="AlphaFoldDB" id="A0A495JLZ0"/>
<evidence type="ECO:0000256" key="2">
    <source>
        <dbReference type="ARBA" id="ARBA00022603"/>
    </source>
</evidence>
<evidence type="ECO:0000256" key="4">
    <source>
        <dbReference type="ARBA" id="ARBA00022691"/>
    </source>
</evidence>
<evidence type="ECO:0000256" key="3">
    <source>
        <dbReference type="ARBA" id="ARBA00022679"/>
    </source>
</evidence>
<sequence>MTVDKLKMHSPDLSQHNIDAIAELFPTVVIETVDAEGNPRRAVDLDALRQELSDHVVEGPQERYQLDWPGKRAAAFAANAPIAKTLRPVREESVDFDTTKNLFIEGDNLEALKLLQESYLGKVNLIYIDPPYNTGNDFVYEDDLAESSADYLARSGQKSETGDRLVANTEANGRFHSDWLSMMYSRLKLARGLLTDDGVMIVAISDHEHANLRLLLDQVLGSENFIANVTWQGSGKNDARYTAGGVDYMLIYARNERLLRSLDTRWKEPKPGINQVEAVGRRAWEQSGGDPAKATTIFRSGVRAIRADLEPAVFRYDQIDDEGRVFQADNMTSPNPRPNLMYELTHPETGKAVPTPTNGWRYSRETIDELMAQGRVLFGPDETTSPRLKRFLAEQSDRVPYPTFTQARMPGSKKLEDLLGADVFDYPKDTAVLARWIGAITRDNPDAVVLDFFAGSGSTGHAVMEINAADGGHRRYLLVQLDEAVDHPDYGSIADIARERLRRAGAQVKQGGGFLGSDLDVGFRSLRVATTNMADTRTTADDLVQYALTEAVGSVKPGRTDEDLLFQVLLDWGLDLAEPITVEEVAGRRVFSVAEDALIAYLSGEVTDAVVQEIAKRHPLRAVFLDAGFASDAARINAEQIFREVSPETEVRAI</sequence>
<dbReference type="Gene3D" id="3.40.50.150">
    <property type="entry name" value="Vaccinia Virus protein VP39"/>
    <property type="match status" value="1"/>
</dbReference>
<evidence type="ECO:0000259" key="5">
    <source>
        <dbReference type="Pfam" id="PF01555"/>
    </source>
</evidence>
<dbReference type="PROSITE" id="PS00092">
    <property type="entry name" value="N6_MTASE"/>
    <property type="match status" value="1"/>
</dbReference>
<dbReference type="EMBL" id="RBKT01000001">
    <property type="protein sequence ID" value="RKR89933.1"/>
    <property type="molecule type" value="Genomic_DNA"/>
</dbReference>
<reference evidence="6 7" key="1">
    <citation type="submission" date="2018-10" db="EMBL/GenBank/DDBJ databases">
        <title>Sequencing the genomes of 1000 actinobacteria strains.</title>
        <authorList>
            <person name="Klenk H.-P."/>
        </authorList>
    </citation>
    <scope>NUCLEOTIDE SEQUENCE [LARGE SCALE GENOMIC DNA]</scope>
    <source>
        <strain evidence="6 7">DSM 45175</strain>
    </source>
</reference>
<keyword evidence="4" id="KW-0949">S-adenosyl-L-methionine</keyword>